<keyword evidence="12" id="KW-1185">Reference proteome</keyword>
<reference evidence="12" key="1">
    <citation type="submission" date="2016-09" db="EMBL/GenBank/DDBJ databases">
        <title>Acidihalobacter prosperus F5.</title>
        <authorList>
            <person name="Khaleque H.N."/>
            <person name="Ramsay J.P."/>
            <person name="Kaksonen A.H."/>
            <person name="Boxall N.J."/>
            <person name="Watkin E.L.J."/>
        </authorList>
    </citation>
    <scope>NUCLEOTIDE SEQUENCE [LARGE SCALE GENOMIC DNA]</scope>
    <source>
        <strain evidence="12">F5</strain>
    </source>
</reference>
<dbReference type="InterPro" id="IPR010372">
    <property type="entry name" value="DNA_pol3_delta_N"/>
</dbReference>
<sequence>MALKPTQLAAALNGPLKPAFLISGDEPLQSMEAADRIRSTAREQGYAERVVITVETGFDWSDLAAEAAATSLFAERRLLDLRLGTAKPGKAGGAVLTAYLERPPPDTILLIQSARLDKGASSAAWVRAIERVGCWVAVWPLAAAETRSWLLQRLKARGLLADEAVVTLLLERVEGNLLAADQEIAKLALLHPAGTLTASDVLAAVTDSARYDINDLTDAIRGGDAARVTQIVDGLRGEGVEPTLIAWALVREARLLARLASGGKTDALWRGIPPQRRRPVEQAARRWQGPRAQLLILLAARADRVVKGQAAGDPWDELLQLALVLGGRALFPPYGVWRRRPVVCWSSRVRCSR</sequence>
<dbReference type="InterPro" id="IPR005790">
    <property type="entry name" value="DNA_polIII_delta"/>
</dbReference>
<dbReference type="Gene3D" id="1.10.8.60">
    <property type="match status" value="1"/>
</dbReference>
<feature type="domain" description="DNA polymerase III delta N-terminal" evidence="10">
    <location>
        <begin position="21"/>
        <end position="136"/>
    </location>
</feature>
<evidence type="ECO:0000256" key="9">
    <source>
        <dbReference type="NCBIfam" id="TIGR01128"/>
    </source>
</evidence>
<dbReference type="AlphaFoldDB" id="A0A1D8IQB1"/>
<dbReference type="GO" id="GO:0006261">
    <property type="term" value="P:DNA-templated DNA replication"/>
    <property type="evidence" value="ECO:0007669"/>
    <property type="project" value="TreeGrafter"/>
</dbReference>
<gene>
    <name evidence="11" type="ORF">BI364_12245</name>
</gene>
<evidence type="ECO:0000256" key="1">
    <source>
        <dbReference type="ARBA" id="ARBA00012417"/>
    </source>
</evidence>
<comment type="catalytic activity">
    <reaction evidence="8">
        <text>DNA(n) + a 2'-deoxyribonucleoside 5'-triphosphate = DNA(n+1) + diphosphate</text>
        <dbReference type="Rhea" id="RHEA:22508"/>
        <dbReference type="Rhea" id="RHEA-COMP:17339"/>
        <dbReference type="Rhea" id="RHEA-COMP:17340"/>
        <dbReference type="ChEBI" id="CHEBI:33019"/>
        <dbReference type="ChEBI" id="CHEBI:61560"/>
        <dbReference type="ChEBI" id="CHEBI:173112"/>
        <dbReference type="EC" id="2.7.7.7"/>
    </reaction>
</comment>
<dbReference type="InterPro" id="IPR027417">
    <property type="entry name" value="P-loop_NTPase"/>
</dbReference>
<organism evidence="11 12">
    <name type="scientific">Acidihalobacter yilgarnensis</name>
    <dbReference type="NCBI Taxonomy" id="2819280"/>
    <lineage>
        <taxon>Bacteria</taxon>
        <taxon>Pseudomonadati</taxon>
        <taxon>Pseudomonadota</taxon>
        <taxon>Gammaproteobacteria</taxon>
        <taxon>Chromatiales</taxon>
        <taxon>Ectothiorhodospiraceae</taxon>
        <taxon>Acidihalobacter</taxon>
    </lineage>
</organism>
<dbReference type="EMBL" id="CP017415">
    <property type="protein sequence ID" value="AOU98626.1"/>
    <property type="molecule type" value="Genomic_DNA"/>
</dbReference>
<evidence type="ECO:0000256" key="4">
    <source>
        <dbReference type="ARBA" id="ARBA00022695"/>
    </source>
</evidence>
<dbReference type="PANTHER" id="PTHR34388">
    <property type="entry name" value="DNA POLYMERASE III SUBUNIT DELTA"/>
    <property type="match status" value="1"/>
</dbReference>
<proteinExistence type="inferred from homology"/>
<dbReference type="GO" id="GO:0009360">
    <property type="term" value="C:DNA polymerase III complex"/>
    <property type="evidence" value="ECO:0007669"/>
    <property type="project" value="UniProtKB-UniRule"/>
</dbReference>
<dbReference type="KEGG" id="aprs:BI364_12245"/>
<evidence type="ECO:0000313" key="11">
    <source>
        <dbReference type="EMBL" id="AOU98626.1"/>
    </source>
</evidence>
<evidence type="ECO:0000256" key="5">
    <source>
        <dbReference type="ARBA" id="ARBA00022705"/>
    </source>
</evidence>
<name>A0A1D8IQB1_9GAMM</name>
<dbReference type="InterPro" id="IPR008921">
    <property type="entry name" value="DNA_pol3_clamp-load_cplx_C"/>
</dbReference>
<evidence type="ECO:0000256" key="7">
    <source>
        <dbReference type="ARBA" id="ARBA00034754"/>
    </source>
</evidence>
<dbReference type="CDD" id="cd18138">
    <property type="entry name" value="HLD_clamp_pol_III_delta"/>
    <property type="match status" value="1"/>
</dbReference>
<evidence type="ECO:0000256" key="2">
    <source>
        <dbReference type="ARBA" id="ARBA00017703"/>
    </source>
</evidence>
<comment type="similarity">
    <text evidence="7">Belongs to the DNA polymerase HolA subunit family.</text>
</comment>
<keyword evidence="6" id="KW-0239">DNA-directed DNA polymerase</keyword>
<dbReference type="SUPFAM" id="SSF52540">
    <property type="entry name" value="P-loop containing nucleoside triphosphate hydrolases"/>
    <property type="match status" value="1"/>
</dbReference>
<evidence type="ECO:0000256" key="3">
    <source>
        <dbReference type="ARBA" id="ARBA00022679"/>
    </source>
</evidence>
<dbReference type="PANTHER" id="PTHR34388:SF1">
    <property type="entry name" value="DNA POLYMERASE III SUBUNIT DELTA"/>
    <property type="match status" value="1"/>
</dbReference>
<evidence type="ECO:0000256" key="8">
    <source>
        <dbReference type="ARBA" id="ARBA00049244"/>
    </source>
</evidence>
<keyword evidence="4" id="KW-0548">Nucleotidyltransferase</keyword>
<dbReference type="EC" id="2.7.7.7" evidence="1 9"/>
<protein>
    <recommendedName>
        <fullName evidence="2 9">DNA polymerase III subunit delta</fullName>
        <ecNumber evidence="1 9">2.7.7.7</ecNumber>
    </recommendedName>
</protein>
<dbReference type="GO" id="GO:0003887">
    <property type="term" value="F:DNA-directed DNA polymerase activity"/>
    <property type="evidence" value="ECO:0007669"/>
    <property type="project" value="UniProtKB-UniRule"/>
</dbReference>
<dbReference type="RefSeq" id="WP_070078986.1">
    <property type="nucleotide sequence ID" value="NZ_CP017415.1"/>
</dbReference>
<dbReference type="GO" id="GO:0003677">
    <property type="term" value="F:DNA binding"/>
    <property type="evidence" value="ECO:0007669"/>
    <property type="project" value="InterPro"/>
</dbReference>
<keyword evidence="5" id="KW-0235">DNA replication</keyword>
<dbReference type="Pfam" id="PF06144">
    <property type="entry name" value="DNA_pol3_delta"/>
    <property type="match status" value="1"/>
</dbReference>
<dbReference type="Proteomes" id="UP000095401">
    <property type="component" value="Chromosome"/>
</dbReference>
<keyword evidence="3" id="KW-0808">Transferase</keyword>
<dbReference type="Gene3D" id="1.20.272.10">
    <property type="match status" value="1"/>
</dbReference>
<accession>A0A1D8IQB1</accession>
<dbReference type="Gene3D" id="3.40.50.300">
    <property type="entry name" value="P-loop containing nucleotide triphosphate hydrolases"/>
    <property type="match status" value="1"/>
</dbReference>
<evidence type="ECO:0000259" key="10">
    <source>
        <dbReference type="Pfam" id="PF06144"/>
    </source>
</evidence>
<dbReference type="NCBIfam" id="TIGR01128">
    <property type="entry name" value="holA"/>
    <property type="match status" value="1"/>
</dbReference>
<dbReference type="SUPFAM" id="SSF48019">
    <property type="entry name" value="post-AAA+ oligomerization domain-like"/>
    <property type="match status" value="1"/>
</dbReference>
<evidence type="ECO:0000313" key="12">
    <source>
        <dbReference type="Proteomes" id="UP000095401"/>
    </source>
</evidence>
<evidence type="ECO:0000256" key="6">
    <source>
        <dbReference type="ARBA" id="ARBA00022932"/>
    </source>
</evidence>